<dbReference type="EMBL" id="CP002080">
    <property type="protein sequence ID" value="ADI91403.1"/>
    <property type="molecule type" value="Genomic_DNA"/>
</dbReference>
<organism evidence="1 2">
    <name type="scientific">Acinetobacter oleivorans (strain JCM 16667 / KCTC 23045 / DR1)</name>
    <dbReference type="NCBI Taxonomy" id="436717"/>
    <lineage>
        <taxon>Bacteria</taxon>
        <taxon>Pseudomonadati</taxon>
        <taxon>Pseudomonadota</taxon>
        <taxon>Gammaproteobacteria</taxon>
        <taxon>Moraxellales</taxon>
        <taxon>Moraxellaceae</taxon>
        <taxon>Acinetobacter</taxon>
    </lineage>
</organism>
<dbReference type="AlphaFoldDB" id="A0AAN0P9J1"/>
<gene>
    <name evidence="1" type="ordered locus">AOLE_12580</name>
</gene>
<sequence length="66" mass="7743">MQVLQPVMNKSWVNNRNEKMKIKNLFLYPQKEVCQDFSGYLDYYRSTTVTRASTHIEAPKNLLGGF</sequence>
<accession>A0AAN0P9J1</accession>
<protein>
    <submittedName>
        <fullName evidence="1">Uncharacterized protein</fullName>
    </submittedName>
</protein>
<dbReference type="KEGG" id="acd:AOLE_12580"/>
<evidence type="ECO:0000313" key="1">
    <source>
        <dbReference type="EMBL" id="ADI91403.1"/>
    </source>
</evidence>
<evidence type="ECO:0000313" key="2">
    <source>
        <dbReference type="Proteomes" id="UP000000392"/>
    </source>
</evidence>
<reference evidence="1 2" key="1">
    <citation type="journal article" date="2010" name="J. Bacteriol.">
        <title>Complete genome sequence of the diesel-degrading Acinetobacter sp. strain DR1.</title>
        <authorList>
            <person name="Jung J."/>
            <person name="Baek J.H."/>
            <person name="Park W."/>
        </authorList>
    </citation>
    <scope>NUCLEOTIDE SEQUENCE [LARGE SCALE GENOMIC DNA]</scope>
    <source>
        <strain evidence="2">JCM 16667 / KCTC 23045 / DR1</strain>
    </source>
</reference>
<name>A0AAN0P9J1_ACISD</name>
<dbReference type="Proteomes" id="UP000000392">
    <property type="component" value="Chromosome"/>
</dbReference>
<proteinExistence type="predicted"/>